<comment type="caution">
    <text evidence="1">The sequence shown here is derived from an EMBL/GenBank/DDBJ whole genome shotgun (WGS) entry which is preliminary data.</text>
</comment>
<proteinExistence type="predicted"/>
<dbReference type="EMBL" id="BMPZ01000005">
    <property type="protein sequence ID" value="GGI84497.1"/>
    <property type="molecule type" value="Genomic_DNA"/>
</dbReference>
<name>A0A917JW13_9GAMM</name>
<keyword evidence="2" id="KW-1185">Reference proteome</keyword>
<organism evidence="1 2">
    <name type="scientific">Shewanella gelidii</name>
    <dbReference type="NCBI Taxonomy" id="1642821"/>
    <lineage>
        <taxon>Bacteria</taxon>
        <taxon>Pseudomonadati</taxon>
        <taxon>Pseudomonadota</taxon>
        <taxon>Gammaproteobacteria</taxon>
        <taxon>Alteromonadales</taxon>
        <taxon>Shewanellaceae</taxon>
        <taxon>Shewanella</taxon>
    </lineage>
</organism>
<accession>A0A917JW13</accession>
<dbReference type="AlphaFoldDB" id="A0A917JW13"/>
<evidence type="ECO:0000313" key="2">
    <source>
        <dbReference type="Proteomes" id="UP000613743"/>
    </source>
</evidence>
<dbReference type="Proteomes" id="UP000613743">
    <property type="component" value="Unassembled WGS sequence"/>
</dbReference>
<sequence length="63" mass="7588">MREFGPFLRRYKPDQVLRVRYIASQFNDDLFSSNTPWRGQVYMKVTNNKQLVNTKFTHSDESE</sequence>
<reference evidence="1" key="2">
    <citation type="submission" date="2020-09" db="EMBL/GenBank/DDBJ databases">
        <authorList>
            <person name="Sun Q."/>
            <person name="Ohkuma M."/>
        </authorList>
    </citation>
    <scope>NUCLEOTIDE SEQUENCE</scope>
    <source>
        <strain evidence="1">JCM 30804</strain>
    </source>
</reference>
<gene>
    <name evidence="1" type="ORF">GCM10009332_22210</name>
</gene>
<evidence type="ECO:0000313" key="1">
    <source>
        <dbReference type="EMBL" id="GGI84497.1"/>
    </source>
</evidence>
<reference evidence="1" key="1">
    <citation type="journal article" date="2014" name="Int. J. Syst. Evol. Microbiol.">
        <title>Complete genome sequence of Corynebacterium casei LMG S-19264T (=DSM 44701T), isolated from a smear-ripened cheese.</title>
        <authorList>
            <consortium name="US DOE Joint Genome Institute (JGI-PGF)"/>
            <person name="Walter F."/>
            <person name="Albersmeier A."/>
            <person name="Kalinowski J."/>
            <person name="Ruckert C."/>
        </authorList>
    </citation>
    <scope>NUCLEOTIDE SEQUENCE</scope>
    <source>
        <strain evidence="1">JCM 30804</strain>
    </source>
</reference>
<protein>
    <submittedName>
        <fullName evidence="1">Uncharacterized protein</fullName>
    </submittedName>
</protein>